<dbReference type="Pfam" id="PF02682">
    <property type="entry name" value="CT_C_D"/>
    <property type="match status" value="1"/>
</dbReference>
<name>A0ABW1V1T6_9BACL</name>
<gene>
    <name evidence="5" type="primary">pxpB</name>
    <name evidence="5" type="ORF">ACFP56_08850</name>
</gene>
<protein>
    <submittedName>
        <fullName evidence="5">5-oxoprolinase subunit PxpB</fullName>
        <ecNumber evidence="5">3.5.2.9</ecNumber>
    </submittedName>
</protein>
<dbReference type="GO" id="GO:0017168">
    <property type="term" value="F:5-oxoprolinase (ATP-hydrolyzing) activity"/>
    <property type="evidence" value="ECO:0007669"/>
    <property type="project" value="UniProtKB-EC"/>
</dbReference>
<organism evidence="5 6">
    <name type="scientific">Paenibacillus septentrionalis</name>
    <dbReference type="NCBI Taxonomy" id="429342"/>
    <lineage>
        <taxon>Bacteria</taxon>
        <taxon>Bacillati</taxon>
        <taxon>Bacillota</taxon>
        <taxon>Bacilli</taxon>
        <taxon>Bacillales</taxon>
        <taxon>Paenibacillaceae</taxon>
        <taxon>Paenibacillus</taxon>
    </lineage>
</organism>
<sequence>MTVRLMAVGEKTFTIIVGDHIQEQIQLEVASLLAELERYQLPGVIEYVPAYCTITVHYNPWQIWKYARTHNIQLISPSSWLQKKLEAIIEAHRYQSGDDAVHEGRTVEIPVCYGGEYGPDLAEVARYNDLTVEQVIEIHSGPTYLVHMLGFAPGFPYLGGMNPAIAMPRKAIPRASIAAGSVGIAGEQTGVYPISTPGGWRIIGRTPLKLFHPEFEVPTLIQAGDRVKFIPITSEQFAKIGELHWT</sequence>
<dbReference type="Gene3D" id="3.30.1360.40">
    <property type="match status" value="1"/>
</dbReference>
<dbReference type="RefSeq" id="WP_379233469.1">
    <property type="nucleotide sequence ID" value="NZ_JBHSTE010000003.1"/>
</dbReference>
<dbReference type="PANTHER" id="PTHR34698:SF2">
    <property type="entry name" value="5-OXOPROLINASE SUBUNIT B"/>
    <property type="match status" value="1"/>
</dbReference>
<evidence type="ECO:0000256" key="3">
    <source>
        <dbReference type="ARBA" id="ARBA00022840"/>
    </source>
</evidence>
<evidence type="ECO:0000313" key="6">
    <source>
        <dbReference type="Proteomes" id="UP001596233"/>
    </source>
</evidence>
<feature type="domain" description="Carboxyltransferase" evidence="4">
    <location>
        <begin position="3"/>
        <end position="221"/>
    </location>
</feature>
<keyword evidence="6" id="KW-1185">Reference proteome</keyword>
<dbReference type="SMART" id="SM00796">
    <property type="entry name" value="AHS1"/>
    <property type="match status" value="1"/>
</dbReference>
<keyword evidence="1" id="KW-0547">Nucleotide-binding</keyword>
<accession>A0ABW1V1T6</accession>
<keyword evidence="2 5" id="KW-0378">Hydrolase</keyword>
<dbReference type="SUPFAM" id="SSF50891">
    <property type="entry name" value="Cyclophilin-like"/>
    <property type="match status" value="1"/>
</dbReference>
<reference evidence="6" key="1">
    <citation type="journal article" date="2019" name="Int. J. Syst. Evol. Microbiol.">
        <title>The Global Catalogue of Microorganisms (GCM) 10K type strain sequencing project: providing services to taxonomists for standard genome sequencing and annotation.</title>
        <authorList>
            <consortium name="The Broad Institute Genomics Platform"/>
            <consortium name="The Broad Institute Genome Sequencing Center for Infectious Disease"/>
            <person name="Wu L."/>
            <person name="Ma J."/>
        </authorList>
    </citation>
    <scope>NUCLEOTIDE SEQUENCE [LARGE SCALE GENOMIC DNA]</scope>
    <source>
        <strain evidence="6">PCU 280</strain>
    </source>
</reference>
<evidence type="ECO:0000313" key="5">
    <source>
        <dbReference type="EMBL" id="MFC6332729.1"/>
    </source>
</evidence>
<evidence type="ECO:0000256" key="2">
    <source>
        <dbReference type="ARBA" id="ARBA00022801"/>
    </source>
</evidence>
<evidence type="ECO:0000256" key="1">
    <source>
        <dbReference type="ARBA" id="ARBA00022741"/>
    </source>
</evidence>
<dbReference type="Proteomes" id="UP001596233">
    <property type="component" value="Unassembled WGS sequence"/>
</dbReference>
<comment type="caution">
    <text evidence="5">The sequence shown here is derived from an EMBL/GenBank/DDBJ whole genome shotgun (WGS) entry which is preliminary data.</text>
</comment>
<dbReference type="InterPro" id="IPR003833">
    <property type="entry name" value="CT_C_D"/>
</dbReference>
<dbReference type="EMBL" id="JBHSTE010000003">
    <property type="protein sequence ID" value="MFC6332729.1"/>
    <property type="molecule type" value="Genomic_DNA"/>
</dbReference>
<dbReference type="EC" id="3.5.2.9" evidence="5"/>
<dbReference type="NCBIfam" id="TIGR00370">
    <property type="entry name" value="5-oxoprolinase subunit PxpB"/>
    <property type="match status" value="1"/>
</dbReference>
<dbReference type="SUPFAM" id="SSF160467">
    <property type="entry name" value="PH0987 N-terminal domain-like"/>
    <property type="match status" value="1"/>
</dbReference>
<dbReference type="InterPro" id="IPR029000">
    <property type="entry name" value="Cyclophilin-like_dom_sf"/>
</dbReference>
<proteinExistence type="predicted"/>
<dbReference type="PANTHER" id="PTHR34698">
    <property type="entry name" value="5-OXOPROLINASE SUBUNIT B"/>
    <property type="match status" value="1"/>
</dbReference>
<evidence type="ECO:0000259" key="4">
    <source>
        <dbReference type="SMART" id="SM00796"/>
    </source>
</evidence>
<dbReference type="Gene3D" id="2.40.100.10">
    <property type="entry name" value="Cyclophilin-like"/>
    <property type="match status" value="1"/>
</dbReference>
<keyword evidence="3" id="KW-0067">ATP-binding</keyword>
<dbReference type="InterPro" id="IPR010016">
    <property type="entry name" value="PxpB"/>
</dbReference>